<sequence length="140" mass="15443">MTESAEPVELIRLDDGVQSVAVRVLSREGDYYDAEIVIESDFVNATVRTGFDADDIRAWGSLLDAVQGDEHDDEGTVFAGDWPQEGRTAYLTFVADDPYVVEVRDAPSTRICVRVPLDLDGDWITEARERHAAARQALGA</sequence>
<organism evidence="1 2">
    <name type="scientific">Streptomyces wuyuanensis</name>
    <dbReference type="NCBI Taxonomy" id="1196353"/>
    <lineage>
        <taxon>Bacteria</taxon>
        <taxon>Bacillati</taxon>
        <taxon>Actinomycetota</taxon>
        <taxon>Actinomycetes</taxon>
        <taxon>Kitasatosporales</taxon>
        <taxon>Streptomycetaceae</taxon>
        <taxon>Streptomyces</taxon>
    </lineage>
</organism>
<protein>
    <submittedName>
        <fullName evidence="1">Uncharacterized protein</fullName>
    </submittedName>
</protein>
<dbReference type="GeneID" id="40830594"/>
<dbReference type="RefSeq" id="WP_093655438.1">
    <property type="nucleotide sequence ID" value="NZ_FNHI01000010.1"/>
</dbReference>
<dbReference type="InterPro" id="IPR046003">
    <property type="entry name" value="DUF5959"/>
</dbReference>
<accession>A0A1G9UEB5</accession>
<keyword evidence="2" id="KW-1185">Reference proteome</keyword>
<dbReference type="EMBL" id="FNHI01000010">
    <property type="protein sequence ID" value="SDM58246.1"/>
    <property type="molecule type" value="Genomic_DNA"/>
</dbReference>
<reference evidence="2" key="1">
    <citation type="submission" date="2016-10" db="EMBL/GenBank/DDBJ databases">
        <authorList>
            <person name="Varghese N."/>
            <person name="Submissions S."/>
        </authorList>
    </citation>
    <scope>NUCLEOTIDE SEQUENCE [LARGE SCALE GENOMIC DNA]</scope>
    <source>
        <strain evidence="2">CGMCC 4.7042</strain>
    </source>
</reference>
<dbReference type="OrthoDB" id="4214075at2"/>
<evidence type="ECO:0000313" key="1">
    <source>
        <dbReference type="EMBL" id="SDM58246.1"/>
    </source>
</evidence>
<dbReference type="Pfam" id="PF19384">
    <property type="entry name" value="DUF5959"/>
    <property type="match status" value="1"/>
</dbReference>
<evidence type="ECO:0000313" key="2">
    <source>
        <dbReference type="Proteomes" id="UP000199063"/>
    </source>
</evidence>
<gene>
    <name evidence="1" type="ORF">SAMN05444921_110106</name>
</gene>
<dbReference type="Proteomes" id="UP000199063">
    <property type="component" value="Unassembled WGS sequence"/>
</dbReference>
<proteinExistence type="predicted"/>
<name>A0A1G9UEB5_9ACTN</name>
<dbReference type="AlphaFoldDB" id="A0A1G9UEB5"/>